<evidence type="ECO:0008006" key="4">
    <source>
        <dbReference type="Google" id="ProtNLM"/>
    </source>
</evidence>
<dbReference type="InterPro" id="IPR036444">
    <property type="entry name" value="PLipase_A2_dom_sf"/>
</dbReference>
<dbReference type="PANTHER" id="PTHR37687">
    <property type="entry name" value="AGAP006772-PA"/>
    <property type="match status" value="1"/>
</dbReference>
<dbReference type="Pfam" id="PF09056">
    <property type="entry name" value="Phospholip_A2_3"/>
    <property type="match status" value="1"/>
</dbReference>
<gene>
    <name evidence="2" type="ORF">pdam_00017255</name>
</gene>
<dbReference type="OrthoDB" id="6017041at2759"/>
<dbReference type="Gene3D" id="1.20.90.10">
    <property type="entry name" value="Phospholipase A2 domain"/>
    <property type="match status" value="1"/>
</dbReference>
<feature type="chain" id="PRO_5018183127" description="Conodipine-M alpha chain" evidence="1">
    <location>
        <begin position="24"/>
        <end position="133"/>
    </location>
</feature>
<dbReference type="EMBL" id="RCHS01001889">
    <property type="protein sequence ID" value="RMX50855.1"/>
    <property type="molecule type" value="Genomic_DNA"/>
</dbReference>
<dbReference type="InterPro" id="IPR038875">
    <property type="entry name" value="PLA2_conodipine-like"/>
</dbReference>
<evidence type="ECO:0000256" key="1">
    <source>
        <dbReference type="SAM" id="SignalP"/>
    </source>
</evidence>
<evidence type="ECO:0000313" key="3">
    <source>
        <dbReference type="Proteomes" id="UP000275408"/>
    </source>
</evidence>
<dbReference type="PANTHER" id="PTHR37687:SF1">
    <property type="entry name" value="AGAP006772-PA"/>
    <property type="match status" value="1"/>
</dbReference>
<proteinExistence type="predicted"/>
<protein>
    <recommendedName>
        <fullName evidence="4">Conodipine-M alpha chain</fullName>
    </recommendedName>
</protein>
<keyword evidence="1" id="KW-0732">Signal</keyword>
<dbReference type="InterPro" id="IPR015141">
    <property type="entry name" value="PLipase_A2_prok/fun"/>
</dbReference>
<evidence type="ECO:0000313" key="2">
    <source>
        <dbReference type="EMBL" id="RMX50855.1"/>
    </source>
</evidence>
<accession>A0A3M6UB26</accession>
<dbReference type="GO" id="GO:0050482">
    <property type="term" value="P:arachidonate secretion"/>
    <property type="evidence" value="ECO:0007669"/>
    <property type="project" value="InterPro"/>
</dbReference>
<name>A0A3M6UB26_POCDA</name>
<dbReference type="SUPFAM" id="SSF48619">
    <property type="entry name" value="Phospholipase A2, PLA2"/>
    <property type="match status" value="1"/>
</dbReference>
<dbReference type="Proteomes" id="UP000275408">
    <property type="component" value="Unassembled WGS sequence"/>
</dbReference>
<comment type="caution">
    <text evidence="2">The sequence shown here is derived from an EMBL/GenBank/DDBJ whole genome shotgun (WGS) entry which is preliminary data.</text>
</comment>
<dbReference type="GO" id="GO:0004623">
    <property type="term" value="F:phospholipase A2 activity"/>
    <property type="evidence" value="ECO:0007669"/>
    <property type="project" value="InterPro"/>
</dbReference>
<organism evidence="2 3">
    <name type="scientific">Pocillopora damicornis</name>
    <name type="common">Cauliflower coral</name>
    <name type="synonym">Millepora damicornis</name>
    <dbReference type="NCBI Taxonomy" id="46731"/>
    <lineage>
        <taxon>Eukaryota</taxon>
        <taxon>Metazoa</taxon>
        <taxon>Cnidaria</taxon>
        <taxon>Anthozoa</taxon>
        <taxon>Hexacorallia</taxon>
        <taxon>Scleractinia</taxon>
        <taxon>Astrocoeniina</taxon>
        <taxon>Pocilloporidae</taxon>
        <taxon>Pocillopora</taxon>
    </lineage>
</organism>
<dbReference type="GO" id="GO:0006644">
    <property type="term" value="P:phospholipid metabolic process"/>
    <property type="evidence" value="ECO:0007669"/>
    <property type="project" value="InterPro"/>
</dbReference>
<feature type="signal peptide" evidence="1">
    <location>
        <begin position="1"/>
        <end position="23"/>
    </location>
</feature>
<reference evidence="2 3" key="1">
    <citation type="journal article" date="2018" name="Sci. Rep.">
        <title>Comparative analysis of the Pocillopora damicornis genome highlights role of immune system in coral evolution.</title>
        <authorList>
            <person name="Cunning R."/>
            <person name="Bay R.A."/>
            <person name="Gillette P."/>
            <person name="Baker A.C."/>
            <person name="Traylor-Knowles N."/>
        </authorList>
    </citation>
    <scope>NUCLEOTIDE SEQUENCE [LARGE SCALE GENOMIC DNA]</scope>
    <source>
        <strain evidence="2">RSMAS</strain>
        <tissue evidence="2">Whole animal</tissue>
    </source>
</reference>
<dbReference type="AlphaFoldDB" id="A0A3M6UB26"/>
<keyword evidence="3" id="KW-1185">Reference proteome</keyword>
<sequence>MKVGTFLVFGILLVMSFYEEIQALCHPNGCSIPFNLPYFYKKRFTPACNKHDVCYACGESNKWSRYQCDRAFKRDMDDLCQGLNITKKLCRAFSVHYYNAVLLFGGKHYKKTSLSWCKNCPKERGDPNARLGR</sequence>